<dbReference type="EMBL" id="LMAW01002325">
    <property type="protein sequence ID" value="KQK81552.1"/>
    <property type="molecule type" value="Genomic_DNA"/>
</dbReference>
<dbReference type="Gene3D" id="3.40.1500.10">
    <property type="entry name" value="Coproporphyrinogen III oxidase, aerobic"/>
    <property type="match status" value="1"/>
</dbReference>
<reference evidence="1 2" key="1">
    <citation type="submission" date="2015-10" db="EMBL/GenBank/DDBJ databases">
        <authorList>
            <person name="Gilbert D.G."/>
        </authorList>
    </citation>
    <scope>NUCLEOTIDE SEQUENCE [LARGE SCALE GENOMIC DNA]</scope>
    <source>
        <strain evidence="1">FVVF132</strain>
    </source>
</reference>
<dbReference type="STRING" id="12930.A0A0Q3MGS6"/>
<evidence type="ECO:0000313" key="2">
    <source>
        <dbReference type="Proteomes" id="UP000051836"/>
    </source>
</evidence>
<comment type="caution">
    <text evidence="1">The sequence shown here is derived from an EMBL/GenBank/DDBJ whole genome shotgun (WGS) entry which is preliminary data.</text>
</comment>
<name>A0A0Q3MGS6_AMAAE</name>
<dbReference type="SUPFAM" id="SSF102886">
    <property type="entry name" value="Coproporphyrinogen III oxidase"/>
    <property type="match status" value="1"/>
</dbReference>
<dbReference type="GO" id="GO:0006779">
    <property type="term" value="P:porphyrin-containing compound biosynthetic process"/>
    <property type="evidence" value="ECO:0007669"/>
    <property type="project" value="InterPro"/>
</dbReference>
<proteinExistence type="predicted"/>
<organism evidence="1 2">
    <name type="scientific">Amazona aestiva</name>
    <name type="common">Blue-fronted Amazon parrot</name>
    <dbReference type="NCBI Taxonomy" id="12930"/>
    <lineage>
        <taxon>Eukaryota</taxon>
        <taxon>Metazoa</taxon>
        <taxon>Chordata</taxon>
        <taxon>Craniata</taxon>
        <taxon>Vertebrata</taxon>
        <taxon>Euteleostomi</taxon>
        <taxon>Archelosauria</taxon>
        <taxon>Archosauria</taxon>
        <taxon>Dinosauria</taxon>
        <taxon>Saurischia</taxon>
        <taxon>Theropoda</taxon>
        <taxon>Coelurosauria</taxon>
        <taxon>Aves</taxon>
        <taxon>Neognathae</taxon>
        <taxon>Neoaves</taxon>
        <taxon>Telluraves</taxon>
        <taxon>Australaves</taxon>
        <taxon>Psittaciformes</taxon>
        <taxon>Psittacidae</taxon>
        <taxon>Amazona</taxon>
    </lineage>
</organism>
<sequence>MVASEEDEEEKELRQRFMAPPVSGLQELRRRRRELRSRMELLIMETQAEVCRALAALDPGAAFAVDTWERKEGMEGP</sequence>
<gene>
    <name evidence="1" type="ORF">AAES_79989</name>
</gene>
<keyword evidence="2" id="KW-1185">Reference proteome</keyword>
<protein>
    <submittedName>
        <fullName evidence="1">Uncharacterized protein</fullName>
    </submittedName>
</protein>
<evidence type="ECO:0000313" key="1">
    <source>
        <dbReference type="EMBL" id="KQK81552.1"/>
    </source>
</evidence>
<dbReference type="GO" id="GO:0004109">
    <property type="term" value="F:coproporphyrinogen oxidase activity"/>
    <property type="evidence" value="ECO:0007669"/>
    <property type="project" value="InterPro"/>
</dbReference>
<dbReference type="AlphaFoldDB" id="A0A0Q3MGS6"/>
<dbReference type="InterPro" id="IPR036406">
    <property type="entry name" value="Coprogen_oxidase_aer_sf"/>
</dbReference>
<dbReference type="Proteomes" id="UP000051836">
    <property type="component" value="Unassembled WGS sequence"/>
</dbReference>
<accession>A0A0Q3MGS6</accession>